<dbReference type="AlphaFoldDB" id="A0A0L0US06"/>
<accession>A0A0L0US06</accession>
<dbReference type="EMBL" id="AJIL01000299">
    <property type="protein sequence ID" value="KNE89765.1"/>
    <property type="molecule type" value="Genomic_DNA"/>
</dbReference>
<dbReference type="Proteomes" id="UP000054564">
    <property type="component" value="Unassembled WGS sequence"/>
</dbReference>
<gene>
    <name evidence="2" type="ORF">PSTG_16759</name>
</gene>
<proteinExistence type="predicted"/>
<protein>
    <submittedName>
        <fullName evidence="2">Uncharacterized protein</fullName>
    </submittedName>
</protein>
<organism evidence="2 3">
    <name type="scientific">Puccinia striiformis f. sp. tritici PST-78</name>
    <dbReference type="NCBI Taxonomy" id="1165861"/>
    <lineage>
        <taxon>Eukaryota</taxon>
        <taxon>Fungi</taxon>
        <taxon>Dikarya</taxon>
        <taxon>Basidiomycota</taxon>
        <taxon>Pucciniomycotina</taxon>
        <taxon>Pucciniomycetes</taxon>
        <taxon>Pucciniales</taxon>
        <taxon>Pucciniaceae</taxon>
        <taxon>Puccinia</taxon>
    </lineage>
</organism>
<evidence type="ECO:0000313" key="2">
    <source>
        <dbReference type="EMBL" id="KNE89765.1"/>
    </source>
</evidence>
<evidence type="ECO:0000313" key="3">
    <source>
        <dbReference type="Proteomes" id="UP000054564"/>
    </source>
</evidence>
<reference evidence="3" key="1">
    <citation type="submission" date="2014-03" db="EMBL/GenBank/DDBJ databases">
        <title>The Genome Sequence of Puccinia striiformis f. sp. tritici PST-78.</title>
        <authorList>
            <consortium name="The Broad Institute Genome Sequencing Platform"/>
            <person name="Cuomo C."/>
            <person name="Hulbert S."/>
            <person name="Chen X."/>
            <person name="Walker B."/>
            <person name="Young S.K."/>
            <person name="Zeng Q."/>
            <person name="Gargeya S."/>
            <person name="Fitzgerald M."/>
            <person name="Haas B."/>
            <person name="Abouelleil A."/>
            <person name="Alvarado L."/>
            <person name="Arachchi H.M."/>
            <person name="Berlin A.M."/>
            <person name="Chapman S.B."/>
            <person name="Goldberg J."/>
            <person name="Griggs A."/>
            <person name="Gujja S."/>
            <person name="Hansen M."/>
            <person name="Howarth C."/>
            <person name="Imamovic A."/>
            <person name="Larimer J."/>
            <person name="McCowan C."/>
            <person name="Montmayeur A."/>
            <person name="Murphy C."/>
            <person name="Neiman D."/>
            <person name="Pearson M."/>
            <person name="Priest M."/>
            <person name="Roberts A."/>
            <person name="Saif S."/>
            <person name="Shea T."/>
            <person name="Sisk P."/>
            <person name="Sykes S."/>
            <person name="Wortman J."/>
            <person name="Nusbaum C."/>
            <person name="Birren B."/>
        </authorList>
    </citation>
    <scope>NUCLEOTIDE SEQUENCE [LARGE SCALE GENOMIC DNA]</scope>
    <source>
        <strain evidence="3">race PST-78</strain>
    </source>
</reference>
<feature type="region of interest" description="Disordered" evidence="1">
    <location>
        <begin position="69"/>
        <end position="98"/>
    </location>
</feature>
<comment type="caution">
    <text evidence="2">The sequence shown here is derived from an EMBL/GenBank/DDBJ whole genome shotgun (WGS) entry which is preliminary data.</text>
</comment>
<name>A0A0L0US06_9BASI</name>
<sequence length="202" mass="22605">MSHLRRSSESSLLNKSQSSSVNYYRLWVTKHPNGVRPVRTRSSFEFPCRPSKGNLKGLTVIPFLGPTMEEEESRSVADDDSSGASGDEAVEKEKSTMVVCRTSTRKIRKSGMPSSTRLELTSSHSRSTSGLKILMKRLSLSLLKTRSFSRTRSVSVPTLTLDHPGPSRLDNHALVFGDENQEKIDERSADFYKTFFPSLMVD</sequence>
<keyword evidence="3" id="KW-1185">Reference proteome</keyword>
<dbReference type="OrthoDB" id="2502260at2759"/>
<evidence type="ECO:0000256" key="1">
    <source>
        <dbReference type="SAM" id="MobiDB-lite"/>
    </source>
</evidence>